<feature type="transmembrane region" description="Helical" evidence="2">
    <location>
        <begin position="113"/>
        <end position="136"/>
    </location>
</feature>
<evidence type="ECO:0000256" key="1">
    <source>
        <dbReference type="SAM" id="MobiDB-lite"/>
    </source>
</evidence>
<evidence type="ECO:0000313" key="3">
    <source>
        <dbReference type="EMBL" id="KAK7497487.1"/>
    </source>
</evidence>
<proteinExistence type="predicted"/>
<dbReference type="AlphaFoldDB" id="A0ABD0LEM8"/>
<keyword evidence="2" id="KW-1133">Transmembrane helix</keyword>
<sequence>MHLTEVTTQPTSPPPTTQPPTPSPTTVPVTTSSRVTTAPPVTTSPVTTRAPVSTSPTVTTATPVVMTTSRTSTSAAVSTDTPSGTNTTDAVTDQTGSTVPAVQSIQSSVPVEAITGGVIGGVVLLVVIAVIAVVVWKRNRDRRYEKPQPRRDQEINPYTSLHVNMNPLQPSVHYANTEPRPDLSQAEDPAGYMNVETTNTYDTLTSTSTDVPTYTQLSAPGTMDTR</sequence>
<keyword evidence="2" id="KW-0472">Membrane</keyword>
<feature type="region of interest" description="Disordered" evidence="1">
    <location>
        <begin position="1"/>
        <end position="95"/>
    </location>
</feature>
<name>A0ABD0LEM8_9CAEN</name>
<keyword evidence="2" id="KW-0812">Transmembrane</keyword>
<feature type="compositionally biased region" description="Low complexity" evidence="1">
    <location>
        <begin position="26"/>
        <end position="83"/>
    </location>
</feature>
<evidence type="ECO:0000256" key="2">
    <source>
        <dbReference type="SAM" id="Phobius"/>
    </source>
</evidence>
<protein>
    <submittedName>
        <fullName evidence="3">Uncharacterized protein</fullName>
    </submittedName>
</protein>
<dbReference type="Gene3D" id="1.20.5.510">
    <property type="entry name" value="Single helix bin"/>
    <property type="match status" value="1"/>
</dbReference>
<organism evidence="3 4">
    <name type="scientific">Batillaria attramentaria</name>
    <dbReference type="NCBI Taxonomy" id="370345"/>
    <lineage>
        <taxon>Eukaryota</taxon>
        <taxon>Metazoa</taxon>
        <taxon>Spiralia</taxon>
        <taxon>Lophotrochozoa</taxon>
        <taxon>Mollusca</taxon>
        <taxon>Gastropoda</taxon>
        <taxon>Caenogastropoda</taxon>
        <taxon>Sorbeoconcha</taxon>
        <taxon>Cerithioidea</taxon>
        <taxon>Batillariidae</taxon>
        <taxon>Batillaria</taxon>
    </lineage>
</organism>
<feature type="compositionally biased region" description="Polar residues" evidence="1">
    <location>
        <begin position="84"/>
        <end position="95"/>
    </location>
</feature>
<feature type="compositionally biased region" description="Low complexity" evidence="1">
    <location>
        <begin position="1"/>
        <end position="10"/>
    </location>
</feature>
<accession>A0ABD0LEM8</accession>
<comment type="caution">
    <text evidence="3">The sequence shown here is derived from an EMBL/GenBank/DDBJ whole genome shotgun (WGS) entry which is preliminary data.</text>
</comment>
<dbReference type="Proteomes" id="UP001519460">
    <property type="component" value="Unassembled WGS sequence"/>
</dbReference>
<gene>
    <name evidence="3" type="ORF">BaRGS_00011329</name>
</gene>
<feature type="region of interest" description="Disordered" evidence="1">
    <location>
        <begin position="203"/>
        <end position="226"/>
    </location>
</feature>
<reference evidence="3 4" key="1">
    <citation type="journal article" date="2023" name="Sci. Data">
        <title>Genome assembly of the Korean intertidal mud-creeper Batillaria attramentaria.</title>
        <authorList>
            <person name="Patra A.K."/>
            <person name="Ho P.T."/>
            <person name="Jun S."/>
            <person name="Lee S.J."/>
            <person name="Kim Y."/>
            <person name="Won Y.J."/>
        </authorList>
    </citation>
    <scope>NUCLEOTIDE SEQUENCE [LARGE SCALE GENOMIC DNA]</scope>
    <source>
        <strain evidence="3">Wonlab-2016</strain>
    </source>
</reference>
<dbReference type="EMBL" id="JACVVK020000058">
    <property type="protein sequence ID" value="KAK7497487.1"/>
    <property type="molecule type" value="Genomic_DNA"/>
</dbReference>
<keyword evidence="4" id="KW-1185">Reference proteome</keyword>
<feature type="compositionally biased region" description="Pro residues" evidence="1">
    <location>
        <begin position="11"/>
        <end position="25"/>
    </location>
</feature>
<evidence type="ECO:0000313" key="4">
    <source>
        <dbReference type="Proteomes" id="UP001519460"/>
    </source>
</evidence>